<dbReference type="Pfam" id="PF02949">
    <property type="entry name" value="7tm_6"/>
    <property type="match status" value="1"/>
</dbReference>
<dbReference type="AlphaFoldDB" id="A0AAW1D4M0"/>
<evidence type="ECO:0000256" key="9">
    <source>
        <dbReference type="ARBA" id="ARBA00037764"/>
    </source>
</evidence>
<evidence type="ECO:0000256" key="7">
    <source>
        <dbReference type="ARBA" id="ARBA00023170"/>
    </source>
</evidence>
<evidence type="ECO:0000256" key="2">
    <source>
        <dbReference type="ARBA" id="ARBA00022606"/>
    </source>
</evidence>
<dbReference type="Proteomes" id="UP001461498">
    <property type="component" value="Unassembled WGS sequence"/>
</dbReference>
<dbReference type="GO" id="GO:0004984">
    <property type="term" value="F:olfactory receptor activity"/>
    <property type="evidence" value="ECO:0007669"/>
    <property type="project" value="InterPro"/>
</dbReference>
<organism evidence="13 14">
    <name type="scientific">Rhynocoris fuscipes</name>
    <dbReference type="NCBI Taxonomy" id="488301"/>
    <lineage>
        <taxon>Eukaryota</taxon>
        <taxon>Metazoa</taxon>
        <taxon>Ecdysozoa</taxon>
        <taxon>Arthropoda</taxon>
        <taxon>Hexapoda</taxon>
        <taxon>Insecta</taxon>
        <taxon>Pterygota</taxon>
        <taxon>Neoptera</taxon>
        <taxon>Paraneoptera</taxon>
        <taxon>Hemiptera</taxon>
        <taxon>Heteroptera</taxon>
        <taxon>Panheteroptera</taxon>
        <taxon>Cimicomorpha</taxon>
        <taxon>Reduviidae</taxon>
        <taxon>Harpactorinae</taxon>
        <taxon>Harpactorini</taxon>
        <taxon>Rhynocoris</taxon>
    </lineage>
</organism>
<evidence type="ECO:0000256" key="1">
    <source>
        <dbReference type="ARBA" id="ARBA00004141"/>
    </source>
</evidence>
<keyword evidence="5 12" id="KW-1133">Transmembrane helix</keyword>
<dbReference type="GO" id="GO:0005549">
    <property type="term" value="F:odorant binding"/>
    <property type="evidence" value="ECO:0007669"/>
    <property type="project" value="InterPro"/>
</dbReference>
<comment type="subunit">
    <text evidence="11">Interacts with Orco. Complexes exist early in the endomembrane system in olfactory sensory neurons (OSNs), coupling these complexes to the conserved ciliary trafficking pathway.</text>
</comment>
<proteinExistence type="inferred from homology"/>
<evidence type="ECO:0000256" key="11">
    <source>
        <dbReference type="ARBA" id="ARBA00038679"/>
    </source>
</evidence>
<keyword evidence="4" id="KW-0552">Olfaction</keyword>
<keyword evidence="14" id="KW-1185">Reference proteome</keyword>
<keyword evidence="7" id="KW-0675">Receptor</keyword>
<evidence type="ECO:0000256" key="12">
    <source>
        <dbReference type="SAM" id="Phobius"/>
    </source>
</evidence>
<dbReference type="PANTHER" id="PTHR21137">
    <property type="entry name" value="ODORANT RECEPTOR"/>
    <property type="match status" value="1"/>
</dbReference>
<keyword evidence="6 12" id="KW-0472">Membrane</keyword>
<evidence type="ECO:0000256" key="8">
    <source>
        <dbReference type="ARBA" id="ARBA00023224"/>
    </source>
</evidence>
<dbReference type="EMBL" id="JAPXFL010000007">
    <property type="protein sequence ID" value="KAK9503499.1"/>
    <property type="molecule type" value="Genomic_DNA"/>
</dbReference>
<name>A0AAW1D4M0_9HEMI</name>
<evidence type="ECO:0000256" key="4">
    <source>
        <dbReference type="ARBA" id="ARBA00022725"/>
    </source>
</evidence>
<evidence type="ECO:0000256" key="3">
    <source>
        <dbReference type="ARBA" id="ARBA00022692"/>
    </source>
</evidence>
<protein>
    <submittedName>
        <fullName evidence="13">Uncharacterized protein</fullName>
    </submittedName>
</protein>
<comment type="function">
    <text evidence="9">Odorant receptor which mediates acceptance or avoidance behavior, depending on its substrates. The odorant receptor repertoire encodes a large collection of odor stimuli that vary widely in identity, intensity, and duration. May form a complex with Orco to form odorant-sensing units, providing sensitive and prolonged odorant signaling and calcium permeability.</text>
</comment>
<comment type="similarity">
    <text evidence="10">Belongs to the insect chemoreceptor superfamily. Heteromeric odorant receptor channel (TC 1.A.69) family. Or2a subfamily.</text>
</comment>
<sequence>MNTLWPYTAGNMFCATALTTAVIIYLSFTVLQVLVTFQMSAYLRILQNRIETNGPRDKQIYYHHKTITQLIKEYNELFSGALYEEVILTAVLAGFGYALTKAVKNKDTSAFDLVYKILLSISGPFIMCACGEEINQQVEKLHESSYSCKWYEEKPKVRRDIFTMMLVTTRPITVNYRLFIKFNLSCFSAVNLIY</sequence>
<reference evidence="13 14" key="1">
    <citation type="submission" date="2022-12" db="EMBL/GenBank/DDBJ databases">
        <title>Chromosome-level genome assembly of true bugs.</title>
        <authorList>
            <person name="Ma L."/>
            <person name="Li H."/>
        </authorList>
    </citation>
    <scope>NUCLEOTIDE SEQUENCE [LARGE SCALE GENOMIC DNA]</scope>
    <source>
        <strain evidence="13">Lab_2022b</strain>
    </source>
</reference>
<gene>
    <name evidence="13" type="ORF">O3M35_010044</name>
</gene>
<keyword evidence="8" id="KW-0807">Transducer</keyword>
<evidence type="ECO:0000256" key="6">
    <source>
        <dbReference type="ARBA" id="ARBA00023136"/>
    </source>
</evidence>
<dbReference type="InterPro" id="IPR004117">
    <property type="entry name" value="7tm6_olfct_rcpt"/>
</dbReference>
<keyword evidence="2" id="KW-0716">Sensory transduction</keyword>
<comment type="subcellular location">
    <subcellularLocation>
        <location evidence="1">Membrane</location>
        <topology evidence="1">Multi-pass membrane protein</topology>
    </subcellularLocation>
</comment>
<dbReference type="PANTHER" id="PTHR21137:SF37">
    <property type="entry name" value="ODORANT RECEPTOR 46A, ISOFORM B-RELATED"/>
    <property type="match status" value="1"/>
</dbReference>
<dbReference type="GO" id="GO:0005886">
    <property type="term" value="C:plasma membrane"/>
    <property type="evidence" value="ECO:0007669"/>
    <property type="project" value="TreeGrafter"/>
</dbReference>
<feature type="transmembrane region" description="Helical" evidence="12">
    <location>
        <begin position="12"/>
        <end position="37"/>
    </location>
</feature>
<evidence type="ECO:0000313" key="13">
    <source>
        <dbReference type="EMBL" id="KAK9503499.1"/>
    </source>
</evidence>
<dbReference type="GO" id="GO:0007165">
    <property type="term" value="P:signal transduction"/>
    <property type="evidence" value="ECO:0007669"/>
    <property type="project" value="UniProtKB-KW"/>
</dbReference>
<evidence type="ECO:0000256" key="5">
    <source>
        <dbReference type="ARBA" id="ARBA00022989"/>
    </source>
</evidence>
<evidence type="ECO:0000256" key="10">
    <source>
        <dbReference type="ARBA" id="ARBA00037946"/>
    </source>
</evidence>
<keyword evidence="3 12" id="KW-0812">Transmembrane</keyword>
<accession>A0AAW1D4M0</accession>
<comment type="caution">
    <text evidence="13">The sequence shown here is derived from an EMBL/GenBank/DDBJ whole genome shotgun (WGS) entry which is preliminary data.</text>
</comment>
<evidence type="ECO:0000313" key="14">
    <source>
        <dbReference type="Proteomes" id="UP001461498"/>
    </source>
</evidence>